<organism evidence="1 2">
    <name type="scientific">Parascaris univalens</name>
    <name type="common">Nematode worm</name>
    <dbReference type="NCBI Taxonomy" id="6257"/>
    <lineage>
        <taxon>Eukaryota</taxon>
        <taxon>Metazoa</taxon>
        <taxon>Ecdysozoa</taxon>
        <taxon>Nematoda</taxon>
        <taxon>Chromadorea</taxon>
        <taxon>Rhabditida</taxon>
        <taxon>Spirurina</taxon>
        <taxon>Ascaridomorpha</taxon>
        <taxon>Ascaridoidea</taxon>
        <taxon>Ascarididae</taxon>
        <taxon>Parascaris</taxon>
    </lineage>
</organism>
<proteinExistence type="predicted"/>
<evidence type="ECO:0000313" key="2">
    <source>
        <dbReference type="WBParaSite" id="PgR199X_g007_t01"/>
    </source>
</evidence>
<reference evidence="2" key="1">
    <citation type="submission" date="2022-11" db="UniProtKB">
        <authorList>
            <consortium name="WormBaseParasite"/>
        </authorList>
    </citation>
    <scope>IDENTIFICATION</scope>
</reference>
<dbReference type="WBParaSite" id="PgR199X_g007_t01">
    <property type="protein sequence ID" value="PgR199X_g007_t01"/>
    <property type="gene ID" value="PgR199X_g007"/>
</dbReference>
<dbReference type="Proteomes" id="UP000887569">
    <property type="component" value="Unplaced"/>
</dbReference>
<sequence length="232" mass="26211">MLYPAELRRAHRPDQLFPVAGLCVAEGEGEVQKKALPRWATTESPCKRVGCIVGSLCDVRACGPNEKRKLRRSGAQAYGPHRVRVWRDEILLRDRRHQRARCLLLCGEICRERGTTRRRCEREVARDALSAKKRPGGLTVGEEGRLQAGSRVARFVEGSVVVEIIGSEALEHDHRIRIDFAERLALSALTMRHYLLLCIEDFSFDPLRAPSVGFEPQSALEMREVLMRDTTG</sequence>
<keyword evidence="1" id="KW-1185">Reference proteome</keyword>
<protein>
    <submittedName>
        <fullName evidence="2">Uncharacterized protein</fullName>
    </submittedName>
</protein>
<evidence type="ECO:0000313" key="1">
    <source>
        <dbReference type="Proteomes" id="UP000887569"/>
    </source>
</evidence>
<name>A0A915CI66_PARUN</name>
<accession>A0A915CI66</accession>
<dbReference type="AlphaFoldDB" id="A0A915CI66"/>